<organism evidence="2">
    <name type="scientific">Brassica campestris</name>
    <name type="common">Field mustard</name>
    <dbReference type="NCBI Taxonomy" id="3711"/>
    <lineage>
        <taxon>Eukaryota</taxon>
        <taxon>Viridiplantae</taxon>
        <taxon>Streptophyta</taxon>
        <taxon>Embryophyta</taxon>
        <taxon>Tracheophyta</taxon>
        <taxon>Spermatophyta</taxon>
        <taxon>Magnoliopsida</taxon>
        <taxon>eudicotyledons</taxon>
        <taxon>Gunneridae</taxon>
        <taxon>Pentapetalae</taxon>
        <taxon>rosids</taxon>
        <taxon>malvids</taxon>
        <taxon>Brassicales</taxon>
        <taxon>Brassicaceae</taxon>
        <taxon>Brassiceae</taxon>
        <taxon>Brassica</taxon>
    </lineage>
</organism>
<proteinExistence type="predicted"/>
<dbReference type="EMBL" id="LR031574">
    <property type="protein sequence ID" value="VDD01630.1"/>
    <property type="molecule type" value="Genomic_DNA"/>
</dbReference>
<evidence type="ECO:0000313" key="2">
    <source>
        <dbReference type="EMBL" id="VDD01630.1"/>
    </source>
</evidence>
<sequence length="86" mass="9285">MGAVGIVSQLLLKYSSSDKDETNEQALCLYTSACEEDPELKSFGSSLEQQFSKLKSSLAITGGKTEPLKSVKSVCGFLFHQDFGSI</sequence>
<name>A0A3P6BJT4_BRACM</name>
<accession>A0A3P6BJT4</accession>
<reference evidence="2" key="1">
    <citation type="submission" date="2018-11" db="EMBL/GenBank/DDBJ databases">
        <authorList>
            <consortium name="Genoscope - CEA"/>
            <person name="William W."/>
        </authorList>
    </citation>
    <scope>NUCLEOTIDE SEQUENCE</scope>
</reference>
<dbReference type="EMBL" id="LS974623">
    <property type="protein sequence ID" value="CAG7904128.1"/>
    <property type="molecule type" value="Genomic_DNA"/>
</dbReference>
<evidence type="ECO:0000313" key="1">
    <source>
        <dbReference type="EMBL" id="CAG7904128.1"/>
    </source>
</evidence>
<dbReference type="Gramene" id="A07p37720.2_BraZ1">
    <property type="protein sequence ID" value="A07p37720.2_BraZ1.CDS"/>
    <property type="gene ID" value="A07g37720.2_BraZ1"/>
</dbReference>
<protein>
    <submittedName>
        <fullName evidence="1">Uncharacterized protein</fullName>
    </submittedName>
</protein>
<gene>
    <name evidence="2" type="ORF">BRAA07T31123Z</name>
    <name evidence="1" type="ORF">BRAPAZ1V2_A07P37720.2</name>
</gene>
<dbReference type="AlphaFoldDB" id="A0A3P6BJT4"/>
<dbReference type="Proteomes" id="UP000694005">
    <property type="component" value="Chromosome A07"/>
</dbReference>